<reference evidence="2 3" key="1">
    <citation type="submission" date="2021-04" db="EMBL/GenBank/DDBJ databases">
        <title>Genomics, taxonomy and metabolism of representatives of sulfur bacteria of the genus Thiothrix: Thiothrix fructosivorans QT, Thiothrix unzii A1T and three new species, Thiothrix subterranea sp. nov., Thiothrix litoralis sp. nov. and 'Candidatus Thiothrix anitrata' sp. nov.</title>
        <authorList>
            <person name="Ravin N.V."/>
            <person name="Smolyakov D."/>
            <person name="Rudenko T.S."/>
            <person name="Mardanov A.V."/>
            <person name="Beletsky A.V."/>
            <person name="Markov N.D."/>
            <person name="Fomenkov A.I."/>
            <person name="Roberts R.J."/>
            <person name="Karnachuk O.V."/>
            <person name="Novikov A."/>
            <person name="Grabovich M.Y."/>
        </authorList>
    </citation>
    <scope>NUCLEOTIDE SEQUENCE [LARGE SCALE GENOMIC DNA]</scope>
    <source>
        <strain evidence="2 3">AS</strain>
    </source>
</reference>
<proteinExistence type="predicted"/>
<feature type="region of interest" description="Disordered" evidence="1">
    <location>
        <begin position="1"/>
        <end position="37"/>
    </location>
</feature>
<sequence length="58" mass="6508">MAKKQRRSRNPVAHHLFIHRGGVHEKSHSAKRQEDKRQLRKLVNKAGVGFSGPDALAA</sequence>
<protein>
    <submittedName>
        <fullName evidence="2">Uncharacterized protein</fullName>
    </submittedName>
</protein>
<dbReference type="EMBL" id="CP072801">
    <property type="protein sequence ID" value="QTR45645.1"/>
    <property type="molecule type" value="Genomic_DNA"/>
</dbReference>
<evidence type="ECO:0000256" key="1">
    <source>
        <dbReference type="SAM" id="MobiDB-lite"/>
    </source>
</evidence>
<keyword evidence="3" id="KW-1185">Reference proteome</keyword>
<evidence type="ECO:0000313" key="3">
    <source>
        <dbReference type="Proteomes" id="UP000672039"/>
    </source>
</evidence>
<dbReference type="Proteomes" id="UP000672039">
    <property type="component" value="Chromosome"/>
</dbReference>
<name>A0ABX7WXJ2_9GAMM</name>
<dbReference type="RefSeq" id="WP_210222043.1">
    <property type="nucleotide sequence ID" value="NZ_CP072801.1"/>
</dbReference>
<feature type="compositionally biased region" description="Basic and acidic residues" evidence="1">
    <location>
        <begin position="22"/>
        <end position="37"/>
    </location>
</feature>
<organism evidence="2 3">
    <name type="scientific">Thiothrix litoralis</name>
    <dbReference type="NCBI Taxonomy" id="2891210"/>
    <lineage>
        <taxon>Bacteria</taxon>
        <taxon>Pseudomonadati</taxon>
        <taxon>Pseudomonadota</taxon>
        <taxon>Gammaproteobacteria</taxon>
        <taxon>Thiotrichales</taxon>
        <taxon>Thiotrichaceae</taxon>
        <taxon>Thiothrix</taxon>
    </lineage>
</organism>
<accession>A0ABX7WXJ2</accession>
<evidence type="ECO:0000313" key="2">
    <source>
        <dbReference type="EMBL" id="QTR45645.1"/>
    </source>
</evidence>
<gene>
    <name evidence="2" type="ORF">J9253_16805</name>
</gene>